<dbReference type="RefSeq" id="WP_313985076.1">
    <property type="nucleotide sequence ID" value="NZ_JASJOR010000036.1"/>
</dbReference>
<gene>
    <name evidence="2" type="ORF">QNI16_26925</name>
    <name evidence="3" type="ORF">QNI19_24455</name>
</gene>
<evidence type="ECO:0000313" key="2">
    <source>
        <dbReference type="EMBL" id="MDJ1484161.1"/>
    </source>
</evidence>
<dbReference type="AlphaFoldDB" id="A0AAE3QSJ6"/>
<protein>
    <submittedName>
        <fullName evidence="2">Uncharacterized protein</fullName>
    </submittedName>
</protein>
<accession>A0AAE3QSJ6</accession>
<name>A0AAE3QSJ6_9BACT</name>
<evidence type="ECO:0000313" key="5">
    <source>
        <dbReference type="Proteomes" id="UP001241110"/>
    </source>
</evidence>
<keyword evidence="4" id="KW-1185">Reference proteome</keyword>
<dbReference type="Proteomes" id="UP001241110">
    <property type="component" value="Unassembled WGS sequence"/>
</dbReference>
<comment type="caution">
    <text evidence="2">The sequence shown here is derived from an EMBL/GenBank/DDBJ whole genome shotgun (WGS) entry which is preliminary data.</text>
</comment>
<evidence type="ECO:0000313" key="3">
    <source>
        <dbReference type="EMBL" id="MDJ1496111.1"/>
    </source>
</evidence>
<dbReference type="EMBL" id="JASJOT010000019">
    <property type="protein sequence ID" value="MDJ1496111.1"/>
    <property type="molecule type" value="Genomic_DNA"/>
</dbReference>
<proteinExistence type="predicted"/>
<feature type="coiled-coil region" evidence="1">
    <location>
        <begin position="5"/>
        <end position="39"/>
    </location>
</feature>
<sequence length="95" mass="11551">MEAQRKSLEDQLASLEARLAQLERERKELMDRNSELFEYCRLMDRKYTASVRRELGYQEMLYMFNNRHASELLQDYIAKDALKVQYSSHYNYRSN</sequence>
<reference evidence="2 4" key="1">
    <citation type="submission" date="2023-05" db="EMBL/GenBank/DDBJ databases">
        <authorList>
            <person name="Zhang X."/>
        </authorList>
    </citation>
    <scope>NUCLEOTIDE SEQUENCE</scope>
    <source>
        <strain evidence="3 4">DM2B3-1</strain>
        <strain evidence="2">YF14B1</strain>
    </source>
</reference>
<organism evidence="2 5">
    <name type="scientific">Xanthocytophaga flava</name>
    <dbReference type="NCBI Taxonomy" id="3048013"/>
    <lineage>
        <taxon>Bacteria</taxon>
        <taxon>Pseudomonadati</taxon>
        <taxon>Bacteroidota</taxon>
        <taxon>Cytophagia</taxon>
        <taxon>Cytophagales</taxon>
        <taxon>Rhodocytophagaceae</taxon>
        <taxon>Xanthocytophaga</taxon>
    </lineage>
</organism>
<keyword evidence="1" id="KW-0175">Coiled coil</keyword>
<evidence type="ECO:0000256" key="1">
    <source>
        <dbReference type="SAM" id="Coils"/>
    </source>
</evidence>
<dbReference type="EMBL" id="JASJOS010000013">
    <property type="protein sequence ID" value="MDJ1484161.1"/>
    <property type="molecule type" value="Genomic_DNA"/>
</dbReference>
<evidence type="ECO:0000313" key="4">
    <source>
        <dbReference type="Proteomes" id="UP001228581"/>
    </source>
</evidence>
<dbReference type="Proteomes" id="UP001228581">
    <property type="component" value="Unassembled WGS sequence"/>
</dbReference>